<evidence type="ECO:0000256" key="5">
    <source>
        <dbReference type="PROSITE-ProRule" id="PRU10141"/>
    </source>
</evidence>
<evidence type="ECO:0000256" key="2">
    <source>
        <dbReference type="ARBA" id="ARBA00022527"/>
    </source>
</evidence>
<dbReference type="Gene3D" id="3.30.200.20">
    <property type="entry name" value="Phosphorylase Kinase, domain 1"/>
    <property type="match status" value="1"/>
</dbReference>
<dbReference type="GO" id="GO:0005524">
    <property type="term" value="F:ATP binding"/>
    <property type="evidence" value="ECO:0007669"/>
    <property type="project" value="UniProtKB-UniRule"/>
</dbReference>
<dbReference type="eggNOG" id="KOG0574">
    <property type="taxonomic scope" value="Eukaryota"/>
</dbReference>
<dbReference type="PANTHER" id="PTHR48012:SF2">
    <property type="entry name" value="STERILE20-LIKE KINASE, ISOFORM B"/>
    <property type="match status" value="1"/>
</dbReference>
<evidence type="ECO:0000313" key="8">
    <source>
        <dbReference type="EMBL" id="KNE73244.1"/>
    </source>
</evidence>
<evidence type="ECO:0000256" key="4">
    <source>
        <dbReference type="ARBA" id="ARBA00022840"/>
    </source>
</evidence>
<dbReference type="InterPro" id="IPR001245">
    <property type="entry name" value="Ser-Thr/Tyr_kinase_cat_dom"/>
</dbReference>
<keyword evidence="3 5" id="KW-0547">Nucleotide-binding</keyword>
<dbReference type="InterPro" id="IPR017441">
    <property type="entry name" value="Protein_kinase_ATP_BS"/>
</dbReference>
<proteinExistence type="predicted"/>
<accession>A0A0L0TF65</accession>
<feature type="region of interest" description="Disordered" evidence="6">
    <location>
        <begin position="1"/>
        <end position="43"/>
    </location>
</feature>
<feature type="compositionally biased region" description="Pro residues" evidence="6">
    <location>
        <begin position="12"/>
        <end position="22"/>
    </location>
</feature>
<evidence type="ECO:0000256" key="6">
    <source>
        <dbReference type="SAM" id="MobiDB-lite"/>
    </source>
</evidence>
<name>A0A0L0TF65_ALLM3</name>
<dbReference type="EMBL" id="GG745392">
    <property type="protein sequence ID" value="KNE73244.1"/>
    <property type="molecule type" value="Genomic_DNA"/>
</dbReference>
<reference evidence="9" key="2">
    <citation type="submission" date="2009-11" db="EMBL/GenBank/DDBJ databases">
        <title>The Genome Sequence of Allomyces macrogynus strain ATCC 38327.</title>
        <authorList>
            <consortium name="The Broad Institute Genome Sequencing Platform"/>
            <person name="Russ C."/>
            <person name="Cuomo C."/>
            <person name="Shea T."/>
            <person name="Young S.K."/>
            <person name="Zeng Q."/>
            <person name="Koehrsen M."/>
            <person name="Haas B."/>
            <person name="Borodovsky M."/>
            <person name="Guigo R."/>
            <person name="Alvarado L."/>
            <person name="Berlin A."/>
            <person name="Borenstein D."/>
            <person name="Chen Z."/>
            <person name="Engels R."/>
            <person name="Freedman E."/>
            <person name="Gellesch M."/>
            <person name="Goldberg J."/>
            <person name="Griggs A."/>
            <person name="Gujja S."/>
            <person name="Heiman D."/>
            <person name="Hepburn T."/>
            <person name="Howarth C."/>
            <person name="Jen D."/>
            <person name="Larson L."/>
            <person name="Lewis B."/>
            <person name="Mehta T."/>
            <person name="Park D."/>
            <person name="Pearson M."/>
            <person name="Roberts A."/>
            <person name="Saif S."/>
            <person name="Shenoy N."/>
            <person name="Sisk P."/>
            <person name="Stolte C."/>
            <person name="Sykes S."/>
            <person name="Walk T."/>
            <person name="White J."/>
            <person name="Yandava C."/>
            <person name="Burger G."/>
            <person name="Gray M.W."/>
            <person name="Holland P.W.H."/>
            <person name="King N."/>
            <person name="Lang F.B.F."/>
            <person name="Roger A.J."/>
            <person name="Ruiz-Trillo I."/>
            <person name="Lander E."/>
            <person name="Nusbaum C."/>
        </authorList>
    </citation>
    <scope>NUCLEOTIDE SEQUENCE [LARGE SCALE GENOMIC DNA]</scope>
    <source>
        <strain evidence="9">ATCC 38327</strain>
    </source>
</reference>
<keyword evidence="8" id="KW-0808">Transferase</keyword>
<dbReference type="SMART" id="SM00220">
    <property type="entry name" value="S_TKc"/>
    <property type="match status" value="1"/>
</dbReference>
<keyword evidence="8" id="KW-0418">Kinase</keyword>
<dbReference type="InterPro" id="IPR050629">
    <property type="entry name" value="STE20/SPS1-PAK"/>
</dbReference>
<sequence length="725" mass="75605">MSKILHRRFGGPPSPPPQPVDGPAPDVAPGSPPASPAAVPAATVMPGTSQWTLVNADGTAAAASPLKPDADARKSPTKDKDKDKSPRTIMFKWKRGGHGDGGSDARLGAPTATSPKGSHTDLGAKRLDEAKRKISMPFNFERRVHVDEQLQWTGGTEGRDPAELFKVEEKLGQGAFGSVYRAVLKETGFVLAVKEIALGSGQREAASQLAMIENEINVLRQCSHSNLVQYFGCCRRDHCLWILTDYCGGGSMSDVLVLLAEHPDLASAAVAANTVSHAMTGTDTHVATTRTVVPGRFPGDATLVLDSRASAVCASGLTESEVAAVTAGALLGLVFLHGKGIIHRDLKSANILLSFAGDARIADFGVSEQLTTGAAARNTVVGTPFWMAPEVVLGTAYATPADIWSLAITVIELVDGVPPLHTEHPMRALFRIPHLPPPTARHAAGPAIADFIAVAAVKDPAKRATAAQLLMHDLVAPYVVDPARRRAVLASKVRAWKEARAIAAAAPVEETRKVNVDVVSLAKASDAQRERGEEVGVGEASGTVVVHEDGSATVVVHDEGDTVGGEVGYGTVVVHNDVDGDGTGTVVVHGDGAGTVIVHSDAAGTTLVHDAVNDDAKPALSATSASAPPPLPPRPPARAPSDLASFLAPARAIAARVLALVPWHDIAVRVASLPIAAQMHDVWRRHVAPLIASGGAGGVRWSIHAAYWAAIAGVHWYYQGRIASG</sequence>
<keyword evidence="2" id="KW-0723">Serine/threonine-protein kinase</keyword>
<feature type="binding site" evidence="5">
    <location>
        <position position="194"/>
    </location>
    <ligand>
        <name>ATP</name>
        <dbReference type="ChEBI" id="CHEBI:30616"/>
    </ligand>
</feature>
<keyword evidence="4 5" id="KW-0067">ATP-binding</keyword>
<reference evidence="8 9" key="1">
    <citation type="submission" date="2009-11" db="EMBL/GenBank/DDBJ databases">
        <title>Annotation of Allomyces macrogynus ATCC 38327.</title>
        <authorList>
            <consortium name="The Broad Institute Genome Sequencing Platform"/>
            <person name="Russ C."/>
            <person name="Cuomo C."/>
            <person name="Burger G."/>
            <person name="Gray M.W."/>
            <person name="Holland P.W.H."/>
            <person name="King N."/>
            <person name="Lang F.B.F."/>
            <person name="Roger A.J."/>
            <person name="Ruiz-Trillo I."/>
            <person name="Young S.K."/>
            <person name="Zeng Q."/>
            <person name="Gargeya S."/>
            <person name="Fitzgerald M."/>
            <person name="Haas B."/>
            <person name="Abouelleil A."/>
            <person name="Alvarado L."/>
            <person name="Arachchi H.M."/>
            <person name="Berlin A."/>
            <person name="Chapman S.B."/>
            <person name="Gearin G."/>
            <person name="Goldberg J."/>
            <person name="Griggs A."/>
            <person name="Gujja S."/>
            <person name="Hansen M."/>
            <person name="Heiman D."/>
            <person name="Howarth C."/>
            <person name="Larimer J."/>
            <person name="Lui A."/>
            <person name="MacDonald P.J.P."/>
            <person name="McCowen C."/>
            <person name="Montmayeur A."/>
            <person name="Murphy C."/>
            <person name="Neiman D."/>
            <person name="Pearson M."/>
            <person name="Priest M."/>
            <person name="Roberts A."/>
            <person name="Saif S."/>
            <person name="Shea T."/>
            <person name="Sisk P."/>
            <person name="Stolte C."/>
            <person name="Sykes S."/>
            <person name="Wortman J."/>
            <person name="Nusbaum C."/>
            <person name="Birren B."/>
        </authorList>
    </citation>
    <scope>NUCLEOTIDE SEQUENCE [LARGE SCALE GENOMIC DNA]</scope>
    <source>
        <strain evidence="8 9">ATCC 38327</strain>
    </source>
</reference>
<organism evidence="8 9">
    <name type="scientific">Allomyces macrogynus (strain ATCC 38327)</name>
    <name type="common">Allomyces javanicus var. macrogynus</name>
    <dbReference type="NCBI Taxonomy" id="578462"/>
    <lineage>
        <taxon>Eukaryota</taxon>
        <taxon>Fungi</taxon>
        <taxon>Fungi incertae sedis</taxon>
        <taxon>Blastocladiomycota</taxon>
        <taxon>Blastocladiomycetes</taxon>
        <taxon>Blastocladiales</taxon>
        <taxon>Blastocladiaceae</taxon>
        <taxon>Allomyces</taxon>
    </lineage>
</organism>
<dbReference type="Gene3D" id="1.10.510.10">
    <property type="entry name" value="Transferase(Phosphotransferase) domain 1"/>
    <property type="match status" value="1"/>
</dbReference>
<dbReference type="EC" id="2.7.11.1" evidence="1"/>
<dbReference type="STRING" id="578462.A0A0L0TF65"/>
<evidence type="ECO:0000256" key="3">
    <source>
        <dbReference type="ARBA" id="ARBA00022741"/>
    </source>
</evidence>
<dbReference type="Proteomes" id="UP000054350">
    <property type="component" value="Unassembled WGS sequence"/>
</dbReference>
<dbReference type="InterPro" id="IPR011009">
    <property type="entry name" value="Kinase-like_dom_sf"/>
</dbReference>
<gene>
    <name evidence="8" type="ORF">AMAG_17422</name>
</gene>
<dbReference type="PROSITE" id="PS00108">
    <property type="entry name" value="PROTEIN_KINASE_ST"/>
    <property type="match status" value="1"/>
</dbReference>
<dbReference type="PROSITE" id="PS00107">
    <property type="entry name" value="PROTEIN_KINASE_ATP"/>
    <property type="match status" value="1"/>
</dbReference>
<dbReference type="AlphaFoldDB" id="A0A0L0TF65"/>
<keyword evidence="9" id="KW-1185">Reference proteome</keyword>
<evidence type="ECO:0000256" key="1">
    <source>
        <dbReference type="ARBA" id="ARBA00012513"/>
    </source>
</evidence>
<feature type="domain" description="Protein kinase" evidence="7">
    <location>
        <begin position="165"/>
        <end position="475"/>
    </location>
</feature>
<dbReference type="InterPro" id="IPR000719">
    <property type="entry name" value="Prot_kinase_dom"/>
</dbReference>
<evidence type="ECO:0000313" key="9">
    <source>
        <dbReference type="Proteomes" id="UP000054350"/>
    </source>
</evidence>
<feature type="region of interest" description="Disordered" evidence="6">
    <location>
        <begin position="55"/>
        <end position="122"/>
    </location>
</feature>
<evidence type="ECO:0000259" key="7">
    <source>
        <dbReference type="PROSITE" id="PS50011"/>
    </source>
</evidence>
<dbReference type="GO" id="GO:0005737">
    <property type="term" value="C:cytoplasm"/>
    <property type="evidence" value="ECO:0007669"/>
    <property type="project" value="TreeGrafter"/>
</dbReference>
<dbReference type="VEuPathDB" id="FungiDB:AMAG_17422"/>
<dbReference type="PROSITE" id="PS50011">
    <property type="entry name" value="PROTEIN_KINASE_DOM"/>
    <property type="match status" value="1"/>
</dbReference>
<feature type="compositionally biased region" description="Basic and acidic residues" evidence="6">
    <location>
        <begin position="68"/>
        <end position="86"/>
    </location>
</feature>
<dbReference type="InterPro" id="IPR008271">
    <property type="entry name" value="Ser/Thr_kinase_AS"/>
</dbReference>
<dbReference type="Pfam" id="PF07714">
    <property type="entry name" value="PK_Tyr_Ser-Thr"/>
    <property type="match status" value="1"/>
</dbReference>
<dbReference type="PANTHER" id="PTHR48012">
    <property type="entry name" value="STERILE20-LIKE KINASE, ISOFORM B-RELATED"/>
    <property type="match status" value="1"/>
</dbReference>
<dbReference type="OrthoDB" id="248923at2759"/>
<dbReference type="SUPFAM" id="SSF56112">
    <property type="entry name" value="Protein kinase-like (PK-like)"/>
    <property type="match status" value="1"/>
</dbReference>
<protein>
    <recommendedName>
        <fullName evidence="1">non-specific serine/threonine protein kinase</fullName>
        <ecNumber evidence="1">2.7.11.1</ecNumber>
    </recommendedName>
</protein>
<dbReference type="GO" id="GO:0004674">
    <property type="term" value="F:protein serine/threonine kinase activity"/>
    <property type="evidence" value="ECO:0007669"/>
    <property type="project" value="UniProtKB-KW"/>
</dbReference>